<evidence type="ECO:0000313" key="1">
    <source>
        <dbReference type="EMBL" id="MFC4012502.1"/>
    </source>
</evidence>
<dbReference type="InterPro" id="IPR011047">
    <property type="entry name" value="Quinoprotein_ADH-like_sf"/>
</dbReference>
<dbReference type="InterPro" id="IPR015943">
    <property type="entry name" value="WD40/YVTN_repeat-like_dom_sf"/>
</dbReference>
<dbReference type="PROSITE" id="PS51257">
    <property type="entry name" value="PROKAR_LIPOPROTEIN"/>
    <property type="match status" value="1"/>
</dbReference>
<evidence type="ECO:0000313" key="2">
    <source>
        <dbReference type="Proteomes" id="UP001595851"/>
    </source>
</evidence>
<proteinExistence type="predicted"/>
<dbReference type="Proteomes" id="UP001595851">
    <property type="component" value="Unassembled WGS sequence"/>
</dbReference>
<reference evidence="2" key="1">
    <citation type="journal article" date="2019" name="Int. J. Syst. Evol. Microbiol.">
        <title>The Global Catalogue of Microorganisms (GCM) 10K type strain sequencing project: providing services to taxonomists for standard genome sequencing and annotation.</title>
        <authorList>
            <consortium name="The Broad Institute Genomics Platform"/>
            <consortium name="The Broad Institute Genome Sequencing Center for Infectious Disease"/>
            <person name="Wu L."/>
            <person name="Ma J."/>
        </authorList>
    </citation>
    <scope>NUCLEOTIDE SEQUENCE [LARGE SCALE GENOMIC DNA]</scope>
    <source>
        <strain evidence="2">TBRC 1276</strain>
    </source>
</reference>
<accession>A0ABV8GIH3</accession>
<dbReference type="RefSeq" id="WP_379532407.1">
    <property type="nucleotide sequence ID" value="NZ_JBHSBI010000022.1"/>
</dbReference>
<dbReference type="EMBL" id="JBHSBI010000022">
    <property type="protein sequence ID" value="MFC4012502.1"/>
    <property type="molecule type" value="Genomic_DNA"/>
</dbReference>
<gene>
    <name evidence="1" type="ORF">ACFOY2_35070</name>
</gene>
<keyword evidence="2" id="KW-1185">Reference proteome</keyword>
<dbReference type="SUPFAM" id="SSF50998">
    <property type="entry name" value="Quinoprotein alcohol dehydrogenase-like"/>
    <property type="match status" value="1"/>
</dbReference>
<organism evidence="1 2">
    <name type="scientific">Nonomuraea purpurea</name>
    <dbReference type="NCBI Taxonomy" id="1849276"/>
    <lineage>
        <taxon>Bacteria</taxon>
        <taxon>Bacillati</taxon>
        <taxon>Actinomycetota</taxon>
        <taxon>Actinomycetes</taxon>
        <taxon>Streptosporangiales</taxon>
        <taxon>Streptosporangiaceae</taxon>
        <taxon>Nonomuraea</taxon>
    </lineage>
</organism>
<comment type="caution">
    <text evidence="1">The sequence shown here is derived from an EMBL/GenBank/DDBJ whole genome shotgun (WGS) entry which is preliminary data.</text>
</comment>
<sequence>MRATIVILAAAGLVLTGCARQSGGGGQAQEVPHGYVEGAEETAETQSRLVLVDEQAEKAHVLDLVTGKVSLLAEVGDVESVTGDGRFAYLTTATGDVRVIDSGAWTVDHGDHAHHYRSAPRDLGTLAGRAPTAVATSATVTAVRSSDGTVRLVDRSRMEKGELAETRTLKAAAAVPFGDRLLVAEGGQVRVDGAGSPVGACADAAGVAVTRRGAVFGCADGALLVTEKDGTFTGVRIPYPGERPRDERATEFHHRPGSTVLAAKAGKTGVWVLDVTARTWRLLKTGPTVAVSATGPGSPVLCLTEAGELRAYDPRSGKEAASTALLRTPLTGSPAIQVDTARAYVNDPAGRVVHEIDYNDRLRRARTFEPGFAPAHMTETGR</sequence>
<name>A0ABV8GIH3_9ACTN</name>
<dbReference type="Gene3D" id="2.130.10.10">
    <property type="entry name" value="YVTN repeat-like/Quinoprotein amine dehydrogenase"/>
    <property type="match status" value="1"/>
</dbReference>
<protein>
    <submittedName>
        <fullName evidence="1">ABC transporter</fullName>
    </submittedName>
</protein>